<dbReference type="GO" id="GO:0006355">
    <property type="term" value="P:regulation of DNA-templated transcription"/>
    <property type="evidence" value="ECO:0007669"/>
    <property type="project" value="InterPro"/>
</dbReference>
<dbReference type="EMBL" id="LR743588">
    <property type="protein sequence ID" value="CAA2614347.1"/>
    <property type="molecule type" value="Genomic_DNA"/>
</dbReference>
<organism evidence="1">
    <name type="scientific">Spirodela intermedia</name>
    <name type="common">Intermediate duckweed</name>
    <dbReference type="NCBI Taxonomy" id="51605"/>
    <lineage>
        <taxon>Eukaryota</taxon>
        <taxon>Viridiplantae</taxon>
        <taxon>Streptophyta</taxon>
        <taxon>Embryophyta</taxon>
        <taxon>Tracheophyta</taxon>
        <taxon>Spermatophyta</taxon>
        <taxon>Magnoliopsida</taxon>
        <taxon>Liliopsida</taxon>
        <taxon>Araceae</taxon>
        <taxon>Lemnoideae</taxon>
        <taxon>Spirodela</taxon>
    </lineage>
</organism>
<evidence type="ECO:0000313" key="2">
    <source>
        <dbReference type="Proteomes" id="UP001189122"/>
    </source>
</evidence>
<accession>A0A7I8I9J6</accession>
<dbReference type="Proteomes" id="UP001189122">
    <property type="component" value="Unassembled WGS sequence"/>
</dbReference>
<dbReference type="PANTHER" id="PTHR35133:SF1">
    <property type="entry name" value="PROTEIN EFFECTOR OF TRANSCRIPTION 2-RELATED"/>
    <property type="match status" value="1"/>
</dbReference>
<keyword evidence="2" id="KW-1185">Reference proteome</keyword>
<gene>
    <name evidence="1" type="ORF">SI7747_01000734</name>
</gene>
<dbReference type="Pfam" id="PF19239">
    <property type="entry name" value="GIY_YIG_domain"/>
    <property type="match status" value="1"/>
</dbReference>
<reference evidence="1 2" key="1">
    <citation type="submission" date="2019-12" db="EMBL/GenBank/DDBJ databases">
        <authorList>
            <person name="Scholz U."/>
            <person name="Mascher M."/>
            <person name="Fiebig A."/>
        </authorList>
    </citation>
    <scope>NUCLEOTIDE SEQUENCE</scope>
</reference>
<dbReference type="InterPro" id="IPR038909">
    <property type="entry name" value="Effector_transcript"/>
</dbReference>
<proteinExistence type="predicted"/>
<dbReference type="AlphaFoldDB" id="A0A7I8I9J6"/>
<protein>
    <submittedName>
        <fullName evidence="1">Uncharacterized protein</fullName>
    </submittedName>
</protein>
<dbReference type="EMBL" id="CACRZD030000001">
    <property type="protein sequence ID" value="CAA6654144.1"/>
    <property type="molecule type" value="Genomic_DNA"/>
</dbReference>
<name>A0A7I8I9J6_SPIIN</name>
<dbReference type="GO" id="GO:0003677">
    <property type="term" value="F:DNA binding"/>
    <property type="evidence" value="ECO:0007669"/>
    <property type="project" value="InterPro"/>
</dbReference>
<sequence>MGVAWRLGEGKDGKATKVRRAREEAVAVANGCRLKREDCRRTKHDCASPSGRYLFFASIFSPLPDRFLSRGCFFSTRILIGPSDWESYSLGKDGAERYRTNNLPNRCSCPGIYELGIARLSANSRRFDPKEIVVVYLGQAENVRTRLQHYGRTGSHLEHGDSTVVLQSKGIISKPIQRRPGLFKEAFSKGFSIMFRWAPVRSKREALDAEARLLEVFDYAWNRIGNAAYRYEDIILKLDKLSRASLFRSFLTKLKPWTWKFPEGKLSQLGIGFSSSESFNLGDCPNDSKPDQTSVILELNKSQRIVVQRKNNPREGCGGVCGVIKEDGSVCERNPVLGRKRCGEHRGKRINRSPPVNGKEAEVQGPPILCGVVLKDGSFCSNPPPQGRKRCHLHKGRRVR</sequence>
<dbReference type="PANTHER" id="PTHR35133">
    <property type="entry name" value="PROTEIN EFFECTOR OF TRANSCRIPTION 2-RELATED"/>
    <property type="match status" value="1"/>
</dbReference>
<evidence type="ECO:0000313" key="1">
    <source>
        <dbReference type="EMBL" id="CAA2614347.1"/>
    </source>
</evidence>